<dbReference type="InterPro" id="IPR023415">
    <property type="entry name" value="LDLR_class-A_CS"/>
</dbReference>
<evidence type="ECO:0000256" key="5">
    <source>
        <dbReference type="ARBA" id="ARBA00022989"/>
    </source>
</evidence>
<proteinExistence type="predicted"/>
<evidence type="ECO:0000256" key="9">
    <source>
        <dbReference type="SAM" id="MobiDB-lite"/>
    </source>
</evidence>
<organism evidence="11 12">
    <name type="scientific">Elysia crispata</name>
    <name type="common">lettuce slug</name>
    <dbReference type="NCBI Taxonomy" id="231223"/>
    <lineage>
        <taxon>Eukaryota</taxon>
        <taxon>Metazoa</taxon>
        <taxon>Spiralia</taxon>
        <taxon>Lophotrochozoa</taxon>
        <taxon>Mollusca</taxon>
        <taxon>Gastropoda</taxon>
        <taxon>Heterobranchia</taxon>
        <taxon>Euthyneura</taxon>
        <taxon>Panpulmonata</taxon>
        <taxon>Sacoglossa</taxon>
        <taxon>Placobranchoidea</taxon>
        <taxon>Plakobranchidae</taxon>
        <taxon>Elysia</taxon>
    </lineage>
</organism>
<comment type="caution">
    <text evidence="11">The sequence shown here is derived from an EMBL/GenBank/DDBJ whole genome shotgun (WGS) entry which is preliminary data.</text>
</comment>
<evidence type="ECO:0000256" key="7">
    <source>
        <dbReference type="ARBA" id="ARBA00023157"/>
    </source>
</evidence>
<dbReference type="GO" id="GO:0012505">
    <property type="term" value="C:endomembrane system"/>
    <property type="evidence" value="ECO:0007669"/>
    <property type="project" value="UniProtKB-SubCell"/>
</dbReference>
<feature type="disulfide bond" evidence="8">
    <location>
        <begin position="153"/>
        <end position="165"/>
    </location>
</feature>
<evidence type="ECO:0000256" key="3">
    <source>
        <dbReference type="ARBA" id="ARBA00022692"/>
    </source>
</evidence>
<keyword evidence="12" id="KW-1185">Reference proteome</keyword>
<dbReference type="InterPro" id="IPR002172">
    <property type="entry name" value="LDrepeatLR_classA_rpt"/>
</dbReference>
<keyword evidence="4" id="KW-0677">Repeat</keyword>
<reference evidence="11" key="1">
    <citation type="journal article" date="2023" name="G3 (Bethesda)">
        <title>A reference genome for the long-term kleptoplast-retaining sea slug Elysia crispata morphotype clarki.</title>
        <authorList>
            <person name="Eastman K.E."/>
            <person name="Pendleton A.L."/>
            <person name="Shaikh M.A."/>
            <person name="Suttiyut T."/>
            <person name="Ogas R."/>
            <person name="Tomko P."/>
            <person name="Gavelis G."/>
            <person name="Widhalm J.R."/>
            <person name="Wisecaver J.H."/>
        </authorList>
    </citation>
    <scope>NUCLEOTIDE SEQUENCE</scope>
    <source>
        <strain evidence="11">ECLA1</strain>
    </source>
</reference>
<evidence type="ECO:0000256" key="2">
    <source>
        <dbReference type="ARBA" id="ARBA00004308"/>
    </source>
</evidence>
<dbReference type="PRINTS" id="PR00261">
    <property type="entry name" value="LDLRECEPTOR"/>
</dbReference>
<keyword evidence="7 8" id="KW-1015">Disulfide bond</keyword>
<dbReference type="PANTHER" id="PTHR24270">
    <property type="entry name" value="LOW-DENSITY LIPOPROTEIN RECEPTOR-RELATED"/>
    <property type="match status" value="1"/>
</dbReference>
<evidence type="ECO:0000256" key="10">
    <source>
        <dbReference type="SAM" id="Phobius"/>
    </source>
</evidence>
<dbReference type="Pfam" id="PF00057">
    <property type="entry name" value="Ldl_recept_a"/>
    <property type="match status" value="2"/>
</dbReference>
<gene>
    <name evidence="11" type="ORF">RRG08_039766</name>
</gene>
<evidence type="ECO:0000256" key="4">
    <source>
        <dbReference type="ARBA" id="ARBA00022737"/>
    </source>
</evidence>
<evidence type="ECO:0000256" key="8">
    <source>
        <dbReference type="PROSITE-ProRule" id="PRU00124"/>
    </source>
</evidence>
<feature type="transmembrane region" description="Helical" evidence="10">
    <location>
        <begin position="46"/>
        <end position="64"/>
    </location>
</feature>
<feature type="disulfide bond" evidence="8">
    <location>
        <begin position="160"/>
        <end position="178"/>
    </location>
</feature>
<sequence length="219" mass="24119">MTKPEPIPWGLNSFKVTDHRLIAAERLQNLTELTALTMSRTMSTPALLLTTALVILIGFCFTSVEGTRGHHNNHGNHNNHYHNNNNGQHGHGNHHHHHHHVQTTTAEPSSGECDDDDYRCNGTSGQCIPSAWRCDNDIDCPLEDDEHNCTNVCSSYDFACLSGTCIPNSWRCDGDRDCTDGSDEAACHPGLQVNGHLGNGSPNSRVARHALLKKKNKTK</sequence>
<dbReference type="InterPro" id="IPR050685">
    <property type="entry name" value="LDLR"/>
</dbReference>
<feature type="compositionally biased region" description="Basic residues" evidence="9">
    <location>
        <begin position="71"/>
        <end position="80"/>
    </location>
</feature>
<evidence type="ECO:0000256" key="1">
    <source>
        <dbReference type="ARBA" id="ARBA00004167"/>
    </source>
</evidence>
<dbReference type="PROSITE" id="PS50068">
    <property type="entry name" value="LDLRA_2"/>
    <property type="match status" value="2"/>
</dbReference>
<dbReference type="GO" id="GO:0016192">
    <property type="term" value="P:vesicle-mediated transport"/>
    <property type="evidence" value="ECO:0007669"/>
    <property type="project" value="UniProtKB-ARBA"/>
</dbReference>
<dbReference type="GO" id="GO:0005886">
    <property type="term" value="C:plasma membrane"/>
    <property type="evidence" value="ECO:0007669"/>
    <property type="project" value="TreeGrafter"/>
</dbReference>
<dbReference type="Gene3D" id="4.10.400.10">
    <property type="entry name" value="Low-density Lipoprotein Receptor"/>
    <property type="match status" value="2"/>
</dbReference>
<feature type="disulfide bond" evidence="8">
    <location>
        <begin position="172"/>
        <end position="187"/>
    </location>
</feature>
<dbReference type="CDD" id="cd00112">
    <property type="entry name" value="LDLa"/>
    <property type="match status" value="2"/>
</dbReference>
<dbReference type="PROSITE" id="PS01209">
    <property type="entry name" value="LDLRA_1"/>
    <property type="match status" value="1"/>
</dbReference>
<feature type="disulfide bond" evidence="8">
    <location>
        <begin position="134"/>
        <end position="149"/>
    </location>
</feature>
<dbReference type="SMART" id="SM00192">
    <property type="entry name" value="LDLa"/>
    <property type="match status" value="2"/>
</dbReference>
<comment type="subcellular location">
    <subcellularLocation>
        <location evidence="2">Endomembrane system</location>
    </subcellularLocation>
    <subcellularLocation>
        <location evidence="1">Membrane</location>
        <topology evidence="1">Single-pass membrane protein</topology>
    </subcellularLocation>
</comment>
<dbReference type="SUPFAM" id="SSF57424">
    <property type="entry name" value="LDL receptor-like module"/>
    <property type="match status" value="2"/>
</dbReference>
<feature type="compositionally biased region" description="Basic residues" evidence="9">
    <location>
        <begin position="91"/>
        <end position="101"/>
    </location>
</feature>
<comment type="caution">
    <text evidence="8">Lacks conserved residue(s) required for the propagation of feature annotation.</text>
</comment>
<accession>A0AAE1DLQ1</accession>
<keyword evidence="3 10" id="KW-0812">Transmembrane</keyword>
<evidence type="ECO:0000313" key="12">
    <source>
        <dbReference type="Proteomes" id="UP001283361"/>
    </source>
</evidence>
<dbReference type="EMBL" id="JAWDGP010003343">
    <property type="protein sequence ID" value="KAK3775351.1"/>
    <property type="molecule type" value="Genomic_DNA"/>
</dbReference>
<evidence type="ECO:0000256" key="6">
    <source>
        <dbReference type="ARBA" id="ARBA00023136"/>
    </source>
</evidence>
<feature type="region of interest" description="Disordered" evidence="9">
    <location>
        <begin position="71"/>
        <end position="110"/>
    </location>
</feature>
<dbReference type="AlphaFoldDB" id="A0AAE1DLQ1"/>
<name>A0AAE1DLQ1_9GAST</name>
<keyword evidence="6 10" id="KW-0472">Membrane</keyword>
<dbReference type="FunFam" id="4.10.400.10:FF:000011">
    <property type="entry name" value="Low-density lipoprotein receptor-related protein 1"/>
    <property type="match status" value="1"/>
</dbReference>
<keyword evidence="5 10" id="KW-1133">Transmembrane helix</keyword>
<evidence type="ECO:0008006" key="13">
    <source>
        <dbReference type="Google" id="ProtNLM"/>
    </source>
</evidence>
<dbReference type="InterPro" id="IPR036055">
    <property type="entry name" value="LDL_receptor-like_sf"/>
</dbReference>
<evidence type="ECO:0000313" key="11">
    <source>
        <dbReference type="EMBL" id="KAK3775351.1"/>
    </source>
</evidence>
<protein>
    <recommendedName>
        <fullName evidence="13">Vitellogenin receptor</fullName>
    </recommendedName>
</protein>
<dbReference type="Proteomes" id="UP001283361">
    <property type="component" value="Unassembled WGS sequence"/>
</dbReference>